<dbReference type="PANTHER" id="PTHR30354">
    <property type="entry name" value="GNT FAMILY GLUCONATE TRANSPORTER"/>
    <property type="match status" value="1"/>
</dbReference>
<reference evidence="2 3" key="1">
    <citation type="submission" date="2014-06" db="EMBL/GenBank/DDBJ databases">
        <title>Whole Genome Sequences of Three Symbiotic Endozoicomonas Bacteria.</title>
        <authorList>
            <person name="Neave M.J."/>
            <person name="Apprill A."/>
            <person name="Voolstra C.R."/>
        </authorList>
    </citation>
    <scope>NUCLEOTIDE SEQUENCE [LARGE SCALE GENOMIC DNA]</scope>
    <source>
        <strain evidence="2 3">DSM 25634</strain>
    </source>
</reference>
<evidence type="ECO:0000313" key="2">
    <source>
        <dbReference type="EMBL" id="KEQ19365.1"/>
    </source>
</evidence>
<dbReference type="STRING" id="1137799.GZ78_05220"/>
<dbReference type="GO" id="GO:0005886">
    <property type="term" value="C:plasma membrane"/>
    <property type="evidence" value="ECO:0007669"/>
    <property type="project" value="TreeGrafter"/>
</dbReference>
<feature type="transmembrane region" description="Helical" evidence="1">
    <location>
        <begin position="403"/>
        <end position="425"/>
    </location>
</feature>
<organism evidence="2 3">
    <name type="scientific">Endozoicomonas numazuensis</name>
    <dbReference type="NCBI Taxonomy" id="1137799"/>
    <lineage>
        <taxon>Bacteria</taxon>
        <taxon>Pseudomonadati</taxon>
        <taxon>Pseudomonadota</taxon>
        <taxon>Gammaproteobacteria</taxon>
        <taxon>Oceanospirillales</taxon>
        <taxon>Endozoicomonadaceae</taxon>
        <taxon>Endozoicomonas</taxon>
    </lineage>
</organism>
<dbReference type="eggNOG" id="COG2610">
    <property type="taxonomic scope" value="Bacteria"/>
</dbReference>
<evidence type="ECO:0000256" key="1">
    <source>
        <dbReference type="SAM" id="Phobius"/>
    </source>
</evidence>
<gene>
    <name evidence="2" type="ORF">GZ78_05220</name>
</gene>
<dbReference type="EMBL" id="JOKH01000001">
    <property type="protein sequence ID" value="KEQ19365.1"/>
    <property type="molecule type" value="Genomic_DNA"/>
</dbReference>
<evidence type="ECO:0008006" key="4">
    <source>
        <dbReference type="Google" id="ProtNLM"/>
    </source>
</evidence>
<proteinExistence type="predicted"/>
<dbReference type="PANTHER" id="PTHR30354:SF11">
    <property type="entry name" value="PERMEASE"/>
    <property type="match status" value="1"/>
</dbReference>
<keyword evidence="1" id="KW-0812">Transmembrane</keyword>
<protein>
    <recommendedName>
        <fullName evidence="4">Gluconate transporter</fullName>
    </recommendedName>
</protein>
<feature type="transmembrane region" description="Helical" evidence="1">
    <location>
        <begin position="219"/>
        <end position="238"/>
    </location>
</feature>
<feature type="transmembrane region" description="Helical" evidence="1">
    <location>
        <begin position="55"/>
        <end position="72"/>
    </location>
</feature>
<feature type="transmembrane region" description="Helical" evidence="1">
    <location>
        <begin position="290"/>
        <end position="311"/>
    </location>
</feature>
<feature type="transmembrane region" description="Helical" evidence="1">
    <location>
        <begin position="93"/>
        <end position="110"/>
    </location>
</feature>
<feature type="transmembrane region" description="Helical" evidence="1">
    <location>
        <begin position="171"/>
        <end position="198"/>
    </location>
</feature>
<evidence type="ECO:0000313" key="3">
    <source>
        <dbReference type="Proteomes" id="UP000028073"/>
    </source>
</evidence>
<accession>A0A081NLP2</accession>
<comment type="caution">
    <text evidence="2">The sequence shown here is derived from an EMBL/GenBank/DDBJ whole genome shotgun (WGS) entry which is preliminary data.</text>
</comment>
<feature type="transmembrane region" description="Helical" evidence="1">
    <location>
        <begin position="250"/>
        <end position="269"/>
    </location>
</feature>
<sequence>MFILSLIAVILLLIGRCKLPPFIVLLLCACAAGVFSGIPVSDITPQISHDMGQTFGEVALLIIFGVLLGNILEKSGGALLLAEKLIFSIGQRFPALAMGIAGYIISIPVYCDSGFILLNSIRQSIAERTHCNPTSLSVALGGGLFATHALVPPTPGPAAATLILGISPSLVIPWALLVALMSTLVAILWGKWVIRWLNETPPIEIKKVKTVSSPHQTQIWLAIIPILLPLILMSMANFKTNGTEQSWADFLSQPANALFLGLLASFPLVRKCREGLAGLFRESIQSCAMIILIITAGGALAGMLAQTGHIARIAEGLPESLGLILPFLIAALFKTAQGSTTVALISAASMVEPLLPGLGLDSQNGRLLAFLSAGCGSMMVTHANDSYFWVVTQFSGISPATGLKSFTIATLLQALTGLGTVLIIARLL</sequence>
<dbReference type="Proteomes" id="UP000028073">
    <property type="component" value="Unassembled WGS sequence"/>
</dbReference>
<keyword evidence="1" id="KW-1133">Transmembrane helix</keyword>
<keyword evidence="1" id="KW-0472">Membrane</keyword>
<name>A0A081NLP2_9GAMM</name>
<feature type="transmembrane region" description="Helical" evidence="1">
    <location>
        <begin position="323"/>
        <end position="346"/>
    </location>
</feature>
<feature type="transmembrane region" description="Helical" evidence="1">
    <location>
        <begin position="367"/>
        <end position="383"/>
    </location>
</feature>
<dbReference type="InterPro" id="IPR003474">
    <property type="entry name" value="Glcn_transporter"/>
</dbReference>
<keyword evidence="3" id="KW-1185">Reference proteome</keyword>
<dbReference type="AlphaFoldDB" id="A0A081NLP2"/>
<dbReference type="Pfam" id="PF02447">
    <property type="entry name" value="GntP_permease"/>
    <property type="match status" value="1"/>
</dbReference>
<dbReference type="GO" id="GO:0015128">
    <property type="term" value="F:gluconate transmembrane transporter activity"/>
    <property type="evidence" value="ECO:0007669"/>
    <property type="project" value="InterPro"/>
</dbReference>